<dbReference type="Gene3D" id="1.10.287.630">
    <property type="entry name" value="Helix hairpin bin"/>
    <property type="match status" value="1"/>
</dbReference>
<feature type="transmembrane region" description="Helical" evidence="1">
    <location>
        <begin position="136"/>
        <end position="156"/>
    </location>
</feature>
<dbReference type="Pfam" id="PF00027">
    <property type="entry name" value="cNMP_binding"/>
    <property type="match status" value="1"/>
</dbReference>
<dbReference type="EMBL" id="QDEB01106349">
    <property type="protein sequence ID" value="RZB94442.1"/>
    <property type="molecule type" value="Genomic_DNA"/>
</dbReference>
<protein>
    <submittedName>
        <fullName evidence="3">Potassium/sodium hyperpolarization-activated cyclic nucleotide-gated channel 1</fullName>
    </submittedName>
</protein>
<evidence type="ECO:0000259" key="2">
    <source>
        <dbReference type="PROSITE" id="PS50042"/>
    </source>
</evidence>
<dbReference type="PROSITE" id="PS50042">
    <property type="entry name" value="CNMP_BINDING_3"/>
    <property type="match status" value="1"/>
</dbReference>
<dbReference type="GO" id="GO:0098855">
    <property type="term" value="C:HCN channel complex"/>
    <property type="evidence" value="ECO:0007669"/>
    <property type="project" value="TreeGrafter"/>
</dbReference>
<dbReference type="SUPFAM" id="SSF51206">
    <property type="entry name" value="cAMP-binding domain-like"/>
    <property type="match status" value="1"/>
</dbReference>
<dbReference type="SUPFAM" id="SSF81324">
    <property type="entry name" value="Voltage-gated potassium channels"/>
    <property type="match status" value="1"/>
</dbReference>
<dbReference type="GO" id="GO:0035725">
    <property type="term" value="P:sodium ion transmembrane transport"/>
    <property type="evidence" value="ECO:0007669"/>
    <property type="project" value="TreeGrafter"/>
</dbReference>
<keyword evidence="1" id="KW-0812">Transmembrane</keyword>
<dbReference type="Gene3D" id="1.10.287.70">
    <property type="match status" value="1"/>
</dbReference>
<evidence type="ECO:0000313" key="3">
    <source>
        <dbReference type="EMBL" id="RZB94442.1"/>
    </source>
</evidence>
<feature type="transmembrane region" description="Helical" evidence="1">
    <location>
        <begin position="288"/>
        <end position="307"/>
    </location>
</feature>
<dbReference type="PRINTS" id="PR00103">
    <property type="entry name" value="CAMPKINASE"/>
</dbReference>
<dbReference type="InterPro" id="IPR051413">
    <property type="entry name" value="K/Na_HCN_channel"/>
</dbReference>
<keyword evidence="1" id="KW-1133">Transmembrane helix</keyword>
<evidence type="ECO:0000313" key="4">
    <source>
        <dbReference type="Proteomes" id="UP000292052"/>
    </source>
</evidence>
<dbReference type="SMART" id="SM00100">
    <property type="entry name" value="cNMP"/>
    <property type="match status" value="1"/>
</dbReference>
<feature type="domain" description="Cyclic nucleotide-binding" evidence="2">
    <location>
        <begin position="421"/>
        <end position="545"/>
    </location>
</feature>
<dbReference type="AlphaFoldDB" id="A0A482VFK3"/>
<feature type="transmembrane region" description="Helical" evidence="1">
    <location>
        <begin position="105"/>
        <end position="124"/>
    </location>
</feature>
<dbReference type="CDD" id="cd00038">
    <property type="entry name" value="CAP_ED"/>
    <property type="match status" value="1"/>
</dbReference>
<dbReference type="PANTHER" id="PTHR45689">
    <property type="entry name" value="I[[H]] CHANNEL, ISOFORM E"/>
    <property type="match status" value="1"/>
</dbReference>
<gene>
    <name evidence="3" type="ORF">BDFB_003381</name>
</gene>
<dbReference type="GO" id="GO:0003254">
    <property type="term" value="P:regulation of membrane depolarization"/>
    <property type="evidence" value="ECO:0007669"/>
    <property type="project" value="TreeGrafter"/>
</dbReference>
<evidence type="ECO:0000256" key="1">
    <source>
        <dbReference type="SAM" id="Phobius"/>
    </source>
</evidence>
<dbReference type="Proteomes" id="UP000292052">
    <property type="component" value="Unassembled WGS sequence"/>
</dbReference>
<dbReference type="InterPro" id="IPR018490">
    <property type="entry name" value="cNMP-bd_dom_sf"/>
</dbReference>
<keyword evidence="4" id="KW-1185">Reference proteome</keyword>
<dbReference type="Gene3D" id="2.60.120.10">
    <property type="entry name" value="Jelly Rolls"/>
    <property type="match status" value="1"/>
</dbReference>
<keyword evidence="1" id="KW-0472">Membrane</keyword>
<accession>A0A482VFK3</accession>
<dbReference type="PANTHER" id="PTHR45689:SF14">
    <property type="entry name" value="CYCLIC NUCLEOTIDE-GATED CATION CHANNEL SUBUNIT A-LIKE PROTEIN"/>
    <property type="match status" value="1"/>
</dbReference>
<dbReference type="InterPro" id="IPR014710">
    <property type="entry name" value="RmlC-like_jellyroll"/>
</dbReference>
<dbReference type="InterPro" id="IPR000595">
    <property type="entry name" value="cNMP-bd_dom"/>
</dbReference>
<organism evidence="3 4">
    <name type="scientific">Asbolus verrucosus</name>
    <name type="common">Desert ironclad beetle</name>
    <dbReference type="NCBI Taxonomy" id="1661398"/>
    <lineage>
        <taxon>Eukaryota</taxon>
        <taxon>Metazoa</taxon>
        <taxon>Ecdysozoa</taxon>
        <taxon>Arthropoda</taxon>
        <taxon>Hexapoda</taxon>
        <taxon>Insecta</taxon>
        <taxon>Pterygota</taxon>
        <taxon>Neoptera</taxon>
        <taxon>Endopterygota</taxon>
        <taxon>Coleoptera</taxon>
        <taxon>Polyphaga</taxon>
        <taxon>Cucujiformia</taxon>
        <taxon>Tenebrionidae</taxon>
        <taxon>Pimeliinae</taxon>
        <taxon>Asbolus</taxon>
    </lineage>
</organism>
<feature type="transmembrane region" description="Helical" evidence="1">
    <location>
        <begin position="177"/>
        <end position="196"/>
    </location>
</feature>
<comment type="caution">
    <text evidence="3">The sequence shown here is derived from an EMBL/GenBank/DDBJ whole genome shotgun (WGS) entry which is preliminary data.</text>
</comment>
<name>A0A482VFK3_ASBVE</name>
<reference evidence="3 4" key="1">
    <citation type="submission" date="2017-03" db="EMBL/GenBank/DDBJ databases">
        <title>Genome of the blue death feigning beetle - Asbolus verrucosus.</title>
        <authorList>
            <person name="Rider S.D."/>
        </authorList>
    </citation>
    <scope>NUCLEOTIDE SEQUENCE [LARGE SCALE GENOMIC DNA]</scope>
    <source>
        <strain evidence="3">Butters</strain>
        <tissue evidence="3">Head and leg muscle</tissue>
    </source>
</reference>
<proteinExistence type="predicted"/>
<feature type="transmembrane region" description="Helical" evidence="1">
    <location>
        <begin position="247"/>
        <end position="268"/>
    </location>
</feature>
<dbReference type="OrthoDB" id="2021138at2759"/>
<sequence>MSGILPRRTSRRMSIMPRQKDVGPVVRKIPGHQCELTISDDQIHHVISNGIFVLLRRRFRKWLTVCPSSPESKMFLKSSAEIEREEMRHYRHYFYMIHPFSKGRFVWEMLMIPVFLMLFCLIPLEIASTIVSPLRLYWKFTLDVISYVDIILFFFTGYFDEHKQKVVMDPRSVAKRYVLRLFFFDVVSSFPITWYLQVANVPKEYDTYRMKLVLLLKLVRMPTLTRYLHKFSEHMNIWSNNIKFLNFILWVCVLVMWATCITYCITIIKSSITYKEWEEKYTRQDDDIISMVMTLYDVVRGFMKLGIGELQNMSDWKMIFEITALMFGNVLNIVILAKVTQIFQKQASSRKKYSSLIDEIDEYMKYKELPARVKEKVFHYLEFKFQQHIFREDEILNTVSSVLKQEILLHTCQTMIETVDFFKDLPTQVMLRLVTKLRSEIYLPNDIIVMAGYTGNAMYFIYTGTVAVYTSTGKEVLFLWGWNESKHFFSQICHLEDGGHFGEIALVYNEPRVATVVAVRECELFKLNRKDFQEAIEPFPELTKKIRVLAMSRMETTKSMTEGKVSSHTDTISLIYDIEHRFHDQ</sequence>
<dbReference type="GO" id="GO:0005249">
    <property type="term" value="F:voltage-gated potassium channel activity"/>
    <property type="evidence" value="ECO:0007669"/>
    <property type="project" value="TreeGrafter"/>
</dbReference>
<feature type="transmembrane region" description="Helical" evidence="1">
    <location>
        <begin position="319"/>
        <end position="337"/>
    </location>
</feature>